<gene>
    <name evidence="1" type="ORF">MGWOODY_Mmi1397</name>
</gene>
<evidence type="ECO:0000313" key="1">
    <source>
        <dbReference type="EMBL" id="CUV09030.1"/>
    </source>
</evidence>
<dbReference type="EMBL" id="FAXC01000161">
    <property type="protein sequence ID" value="CUV09030.1"/>
    <property type="molecule type" value="Genomic_DNA"/>
</dbReference>
<dbReference type="Gene3D" id="2.60.40.10">
    <property type="entry name" value="Immunoglobulins"/>
    <property type="match status" value="1"/>
</dbReference>
<name>A0A160VEN5_9ZZZZ</name>
<protein>
    <submittedName>
        <fullName evidence="1">Uncharacterized protein</fullName>
    </submittedName>
</protein>
<dbReference type="InterPro" id="IPR013783">
    <property type="entry name" value="Ig-like_fold"/>
</dbReference>
<proteinExistence type="predicted"/>
<accession>A0A160VEN5</accession>
<reference evidence="1" key="1">
    <citation type="submission" date="2015-10" db="EMBL/GenBank/DDBJ databases">
        <authorList>
            <person name="Gilbert D.G."/>
        </authorList>
    </citation>
    <scope>NUCLEOTIDE SEQUENCE</scope>
</reference>
<organism evidence="1">
    <name type="scientific">hydrothermal vent metagenome</name>
    <dbReference type="NCBI Taxonomy" id="652676"/>
    <lineage>
        <taxon>unclassified sequences</taxon>
        <taxon>metagenomes</taxon>
        <taxon>ecological metagenomes</taxon>
    </lineage>
</organism>
<sequence>MYLMNQSMNRIRNNYYQDNDVVVNGTDDGHWTPRMYTNGKVSYGNPTTWISDSKTYLEGVSLYEVNLSGSQSGNEISFDVKMNAIQTTPASQDLRLFVATVMEIVQYPASTNLLTEHHNPVIELLTGNTGKQMKFISGITYTESFIWSMPDDWINHGDISWKSSDLKAVAWIQNYKSKEVLQVNEFGFD</sequence>
<dbReference type="AlphaFoldDB" id="A0A160VEN5"/>